<evidence type="ECO:0000313" key="3">
    <source>
        <dbReference type="Proteomes" id="UP000593574"/>
    </source>
</evidence>
<name>A0A7J9A166_9ROSI</name>
<feature type="coiled-coil region" evidence="1">
    <location>
        <begin position="82"/>
        <end position="116"/>
    </location>
</feature>
<keyword evidence="3" id="KW-1185">Reference proteome</keyword>
<dbReference type="AlphaFoldDB" id="A0A7J9A166"/>
<organism evidence="2 3">
    <name type="scientific">Gossypium laxum</name>
    <dbReference type="NCBI Taxonomy" id="34288"/>
    <lineage>
        <taxon>Eukaryota</taxon>
        <taxon>Viridiplantae</taxon>
        <taxon>Streptophyta</taxon>
        <taxon>Embryophyta</taxon>
        <taxon>Tracheophyta</taxon>
        <taxon>Spermatophyta</taxon>
        <taxon>Magnoliopsida</taxon>
        <taxon>eudicotyledons</taxon>
        <taxon>Gunneridae</taxon>
        <taxon>Pentapetalae</taxon>
        <taxon>rosids</taxon>
        <taxon>malvids</taxon>
        <taxon>Malvales</taxon>
        <taxon>Malvaceae</taxon>
        <taxon>Malvoideae</taxon>
        <taxon>Gossypium</taxon>
    </lineage>
</organism>
<reference evidence="2 3" key="1">
    <citation type="journal article" date="2019" name="Genome Biol. Evol.">
        <title>Insights into the evolution of the New World diploid cottons (Gossypium, subgenus Houzingenia) based on genome sequencing.</title>
        <authorList>
            <person name="Grover C.E."/>
            <person name="Arick M.A. 2nd"/>
            <person name="Thrash A."/>
            <person name="Conover J.L."/>
            <person name="Sanders W.S."/>
            <person name="Peterson D.G."/>
            <person name="Frelichowski J.E."/>
            <person name="Scheffler J.A."/>
            <person name="Scheffler B.E."/>
            <person name="Wendel J.F."/>
        </authorList>
    </citation>
    <scope>NUCLEOTIDE SEQUENCE [LARGE SCALE GENOMIC DNA]</scope>
    <source>
        <strain evidence="2">4</strain>
        <tissue evidence="2">Leaf</tissue>
    </source>
</reference>
<comment type="caution">
    <text evidence="2">The sequence shown here is derived from an EMBL/GenBank/DDBJ whole genome shotgun (WGS) entry which is preliminary data.</text>
</comment>
<dbReference type="Proteomes" id="UP000593574">
    <property type="component" value="Unassembled WGS sequence"/>
</dbReference>
<dbReference type="EMBL" id="JABEZV010000008">
    <property type="protein sequence ID" value="MBA0717808.1"/>
    <property type="molecule type" value="Genomic_DNA"/>
</dbReference>
<gene>
    <name evidence="2" type="ORF">Golax_005590</name>
</gene>
<evidence type="ECO:0000256" key="1">
    <source>
        <dbReference type="SAM" id="Coils"/>
    </source>
</evidence>
<evidence type="ECO:0000313" key="2">
    <source>
        <dbReference type="EMBL" id="MBA0717808.1"/>
    </source>
</evidence>
<accession>A0A7J9A166</accession>
<sequence>MKKAEENLDNLKTDYKKLCLSIRTTRLGKISEQWCQEIKEEKIRVYQWEKKFQDARVQEDALERDFLETQNEKVGLRSRGKIEELKATLQNCKLRVELLEMNNEHWKEQVRRFQGQIRDRDHIMAEAMTQLEDWCK</sequence>
<protein>
    <submittedName>
        <fullName evidence="2">Uncharacterized protein</fullName>
    </submittedName>
</protein>
<keyword evidence="1" id="KW-0175">Coiled coil</keyword>
<proteinExistence type="predicted"/>